<evidence type="ECO:0000313" key="8">
    <source>
        <dbReference type="EMBL" id="MBU8544126.1"/>
    </source>
</evidence>
<keyword evidence="4" id="KW-0408">Iron</keyword>
<dbReference type="PROSITE" id="PS51085">
    <property type="entry name" value="2FE2S_FER_2"/>
    <property type="match status" value="1"/>
</dbReference>
<keyword evidence="3" id="KW-0479">Metal-binding</keyword>
<keyword evidence="9" id="KW-1185">Reference proteome</keyword>
<protein>
    <submittedName>
        <fullName evidence="8">Oxidoreductase</fullName>
    </submittedName>
</protein>
<keyword evidence="1" id="KW-0285">Flavoprotein</keyword>
<feature type="domain" description="2Fe-2S ferredoxin-type" evidence="6">
    <location>
        <begin position="231"/>
        <end position="313"/>
    </location>
</feature>
<keyword evidence="5" id="KW-0411">Iron-sulfur</keyword>
<dbReference type="Pfam" id="PF00111">
    <property type="entry name" value="Fer2"/>
    <property type="match status" value="1"/>
</dbReference>
<dbReference type="InterPro" id="IPR017927">
    <property type="entry name" value="FAD-bd_FR_type"/>
</dbReference>
<name>A0ABS6H616_9PROT</name>
<evidence type="ECO:0000259" key="7">
    <source>
        <dbReference type="PROSITE" id="PS51384"/>
    </source>
</evidence>
<evidence type="ECO:0000256" key="3">
    <source>
        <dbReference type="ARBA" id="ARBA00022723"/>
    </source>
</evidence>
<evidence type="ECO:0000256" key="4">
    <source>
        <dbReference type="ARBA" id="ARBA00023004"/>
    </source>
</evidence>
<proteinExistence type="predicted"/>
<evidence type="ECO:0000256" key="2">
    <source>
        <dbReference type="ARBA" id="ARBA00022714"/>
    </source>
</evidence>
<feature type="domain" description="FAD-binding FR-type" evidence="7">
    <location>
        <begin position="2"/>
        <end position="104"/>
    </location>
</feature>
<dbReference type="Proteomes" id="UP000689967">
    <property type="component" value="Unassembled WGS sequence"/>
</dbReference>
<dbReference type="RefSeq" id="WP_216875002.1">
    <property type="nucleotide sequence ID" value="NZ_JAERQM010000002.1"/>
</dbReference>
<dbReference type="PROSITE" id="PS51384">
    <property type="entry name" value="FAD_FR"/>
    <property type="match status" value="1"/>
</dbReference>
<dbReference type="CDD" id="cd06185">
    <property type="entry name" value="PDR_like"/>
    <property type="match status" value="1"/>
</dbReference>
<keyword evidence="2" id="KW-0001">2Fe-2S</keyword>
<evidence type="ECO:0000259" key="6">
    <source>
        <dbReference type="PROSITE" id="PS51085"/>
    </source>
</evidence>
<dbReference type="PANTHER" id="PTHR47354:SF1">
    <property type="entry name" value="CARNITINE MONOOXYGENASE REDUCTASE SUBUNIT"/>
    <property type="match status" value="1"/>
</dbReference>
<organism evidence="8 9">
    <name type="scientific">Falsiroseomonas oleicola</name>
    <dbReference type="NCBI Taxonomy" id="2801474"/>
    <lineage>
        <taxon>Bacteria</taxon>
        <taxon>Pseudomonadati</taxon>
        <taxon>Pseudomonadota</taxon>
        <taxon>Alphaproteobacteria</taxon>
        <taxon>Acetobacterales</taxon>
        <taxon>Roseomonadaceae</taxon>
        <taxon>Falsiroseomonas</taxon>
    </lineage>
</organism>
<evidence type="ECO:0000256" key="5">
    <source>
        <dbReference type="ARBA" id="ARBA00023014"/>
    </source>
</evidence>
<sequence length="313" mass="33284">MKLLMGVEVVARQQVTPRVVALTLRPTKRPAFPAFRGGAHTILALPDGRRRLYSLTSDPARPEEWQVAVLREDAGQGGSAWLHAAALPGTRLLASHPQQGFGLAEGAVRHVLVAGGIGITPFLSMLPELERSGADFALHFCARSRVEAPFLAELRDRLGPRLHPWIAAEGARLDLAALLATPTPGTHAYACGPARMLEGFAAATAHWPEGTAHLEHFTGLDREVARQGEAFEVEIASSGAVLPVPANRSLLEVLREAGHNVDAACEYGACGSCVVGVEAGQPEHRDVCLSPAARRGVMTACVSRGRGRLRLAL</sequence>
<gene>
    <name evidence="8" type="ORF">JJQ90_10440</name>
</gene>
<dbReference type="InterPro" id="IPR006058">
    <property type="entry name" value="2Fe2S_fd_BS"/>
</dbReference>
<accession>A0ABS6H616</accession>
<dbReference type="PANTHER" id="PTHR47354">
    <property type="entry name" value="NADH OXIDOREDUCTASE HCR"/>
    <property type="match status" value="1"/>
</dbReference>
<dbReference type="InterPro" id="IPR001041">
    <property type="entry name" value="2Fe-2S_ferredoxin-type"/>
</dbReference>
<dbReference type="PROSITE" id="PS00197">
    <property type="entry name" value="2FE2S_FER_1"/>
    <property type="match status" value="1"/>
</dbReference>
<dbReference type="InterPro" id="IPR050415">
    <property type="entry name" value="MRET"/>
</dbReference>
<reference evidence="8 9" key="1">
    <citation type="submission" date="2021-01" db="EMBL/GenBank/DDBJ databases">
        <title>Roseomonas sp. nov, a bacterium isolated from an oil production mixture in Yumen Oilfield.</title>
        <authorList>
            <person name="Wu D."/>
        </authorList>
    </citation>
    <scope>NUCLEOTIDE SEQUENCE [LARGE SCALE GENOMIC DNA]</scope>
    <source>
        <strain evidence="8 9">ROY-5-3</strain>
    </source>
</reference>
<evidence type="ECO:0000313" key="9">
    <source>
        <dbReference type="Proteomes" id="UP000689967"/>
    </source>
</evidence>
<dbReference type="CDD" id="cd00207">
    <property type="entry name" value="fer2"/>
    <property type="match status" value="1"/>
</dbReference>
<comment type="caution">
    <text evidence="8">The sequence shown here is derived from an EMBL/GenBank/DDBJ whole genome shotgun (WGS) entry which is preliminary data.</text>
</comment>
<dbReference type="EMBL" id="JAERQM010000002">
    <property type="protein sequence ID" value="MBU8544126.1"/>
    <property type="molecule type" value="Genomic_DNA"/>
</dbReference>
<evidence type="ECO:0000256" key="1">
    <source>
        <dbReference type="ARBA" id="ARBA00022630"/>
    </source>
</evidence>